<reference evidence="1 2" key="1">
    <citation type="journal article" date="2023" name="Science">
        <title>Complex scaffold remodeling in plant triterpene biosynthesis.</title>
        <authorList>
            <person name="De La Pena R."/>
            <person name="Hodgson H."/>
            <person name="Liu J.C."/>
            <person name="Stephenson M.J."/>
            <person name="Martin A.C."/>
            <person name="Owen C."/>
            <person name="Harkess A."/>
            <person name="Leebens-Mack J."/>
            <person name="Jimenez L.E."/>
            <person name="Osbourn A."/>
            <person name="Sattely E.S."/>
        </authorList>
    </citation>
    <scope>NUCLEOTIDE SEQUENCE [LARGE SCALE GENOMIC DNA]</scope>
    <source>
        <strain evidence="2">cv. JPN11</strain>
        <tissue evidence="1">Leaf</tissue>
    </source>
</reference>
<organism evidence="1 2">
    <name type="scientific">Melia azedarach</name>
    <name type="common">Chinaberry tree</name>
    <dbReference type="NCBI Taxonomy" id="155640"/>
    <lineage>
        <taxon>Eukaryota</taxon>
        <taxon>Viridiplantae</taxon>
        <taxon>Streptophyta</taxon>
        <taxon>Embryophyta</taxon>
        <taxon>Tracheophyta</taxon>
        <taxon>Spermatophyta</taxon>
        <taxon>Magnoliopsida</taxon>
        <taxon>eudicotyledons</taxon>
        <taxon>Gunneridae</taxon>
        <taxon>Pentapetalae</taxon>
        <taxon>rosids</taxon>
        <taxon>malvids</taxon>
        <taxon>Sapindales</taxon>
        <taxon>Meliaceae</taxon>
        <taxon>Melia</taxon>
    </lineage>
</organism>
<accession>A0ACC1XNI0</accession>
<gene>
    <name evidence="1" type="ORF">OWV82_014916</name>
</gene>
<keyword evidence="2" id="KW-1185">Reference proteome</keyword>
<dbReference type="EMBL" id="CM051401">
    <property type="protein sequence ID" value="KAJ4712726.1"/>
    <property type="molecule type" value="Genomic_DNA"/>
</dbReference>
<dbReference type="Proteomes" id="UP001164539">
    <property type="component" value="Chromosome 8"/>
</dbReference>
<sequence>MVEYLFHYCHACNTILLHNGSKALIATFSLPLFILFSLLFSFSILEKFLRMCTSKTRALEMQCLYAMLSASNLPNANLNGQTNQLDKALCTQMEQGSTS</sequence>
<comment type="caution">
    <text evidence="1">The sequence shown here is derived from an EMBL/GenBank/DDBJ whole genome shotgun (WGS) entry which is preliminary data.</text>
</comment>
<proteinExistence type="predicted"/>
<evidence type="ECO:0000313" key="2">
    <source>
        <dbReference type="Proteomes" id="UP001164539"/>
    </source>
</evidence>
<name>A0ACC1XNI0_MELAZ</name>
<protein>
    <submittedName>
        <fullName evidence="1">Uncharacterized protein</fullName>
    </submittedName>
</protein>
<evidence type="ECO:0000313" key="1">
    <source>
        <dbReference type="EMBL" id="KAJ4712726.1"/>
    </source>
</evidence>